<keyword evidence="9" id="KW-0325">Glycoprotein</keyword>
<evidence type="ECO:0000259" key="12">
    <source>
        <dbReference type="PROSITE" id="PS50215"/>
    </source>
</evidence>
<dbReference type="Pfam" id="PF01421">
    <property type="entry name" value="Reprolysin"/>
    <property type="match status" value="1"/>
</dbReference>
<dbReference type="CDD" id="cd00055">
    <property type="entry name" value="EGF_Lam"/>
    <property type="match status" value="1"/>
</dbReference>
<sequence length="894" mass="100054">MWTVWGLLLLFGSFASAAKIYQNKMVPEATLKTVFPREIENFEAIDFSSLQEPNYDTRKRSLSHSDFGISAFGENYQMQLSKAEPVLHPNAKIVTRSEGMEEMWDGPLPDCFLTGHVTSHNGTASFSNCDTLEGMVSTRSGGELHVRELPREHNKHLNFSDEDTVLMFGKVKPQNRTADKLMGIPSPLTDKEVIPPSFMKMTRRELPSGDAVIELAVYTDSLFTAMFPSKDVSKRIELMALKYNGVQMEFARADRFGRNIKIQIKHMEFWDTNPSFFNSTPIFGKALSTFCAGVRPVSDKYDIQYLHTGSPGDSLGIAYVAATCTDFACAMDGDRSFTGYAALTHEIGHNLGMHHDDYSGCSGDDVGIMGGYEAGWSTCSVNSFNQYIESGRGQCLFREEVVSELNATMLGQQYSPDDICKKIYGPDFDFREWPFFSECQAYTCVNVTEGTHYGQMISRIWHNIPGSYCGEGKICFKLECTTFEKARQTKTIVRPGGWGNWGKWHPCSRTCGTGVAYRKRLCNNPSPINHPGCEGGGANAYEAKLCNVDPCPSDLLITEELYPDERQRLAQLRDLRASETCSKMLQNNVLNSSEYTPKGTRLGWTGNQHCEVKCHPVPGFIEPKLPNKFGLMPHGTPCELDIPEMDKMERLWPRKKGFSAKCLGGYCRKFGCDNATSGNVLAFDGCGVCGGDGSSCDVVEGTYMDNPGEGERGTIIKLPKGSHHIQILFHYWDMRENYLELYSKDDIPIIVSWNSWIWYTEDNPFNFASTYWHFAYTRYLFAEGPISEPVVLKLYQRENYKNTGIHYVFSVPKSVNTCNGVCSNNGVFNHELCSCDCPTGFYGNTCSSRCKKYCFNGATLDESTCQCQCKENQTGPDCKCASGYTGLDCTTKKP</sequence>
<dbReference type="Gene3D" id="2.20.100.10">
    <property type="entry name" value="Thrombospondin type-1 (TSP1) repeat"/>
    <property type="match status" value="1"/>
</dbReference>
<name>A0A8B8E964_CRAVI</name>
<reference evidence="14" key="1">
    <citation type="submission" date="2025-08" db="UniProtKB">
        <authorList>
            <consortium name="RefSeq"/>
        </authorList>
    </citation>
    <scope>IDENTIFICATION</scope>
    <source>
        <tissue evidence="14">Whole sample</tissue>
    </source>
</reference>
<comment type="subcellular location">
    <subcellularLocation>
        <location evidence="1">Secreted</location>
    </subcellularLocation>
</comment>
<keyword evidence="6 10" id="KW-0862">Zinc</keyword>
<dbReference type="Pfam" id="PF19236">
    <property type="entry name" value="ADAMTS_CR_3"/>
    <property type="match status" value="1"/>
</dbReference>
<dbReference type="InterPro" id="IPR024079">
    <property type="entry name" value="MetalloPept_cat_dom_sf"/>
</dbReference>
<evidence type="ECO:0000313" key="13">
    <source>
        <dbReference type="Proteomes" id="UP000694844"/>
    </source>
</evidence>
<dbReference type="Gene3D" id="2.60.120.830">
    <property type="match status" value="1"/>
</dbReference>
<dbReference type="RefSeq" id="XP_022336204.1">
    <property type="nucleotide sequence ID" value="XM_022480496.1"/>
</dbReference>
<dbReference type="PROSITE" id="PS50092">
    <property type="entry name" value="TSP1"/>
    <property type="match status" value="1"/>
</dbReference>
<dbReference type="Pfam" id="PF17771">
    <property type="entry name" value="ADAMTS_CR_2"/>
    <property type="match status" value="1"/>
</dbReference>
<dbReference type="PROSITE" id="PS50215">
    <property type="entry name" value="ADAM_MEPRO"/>
    <property type="match status" value="1"/>
</dbReference>
<evidence type="ECO:0000256" key="11">
    <source>
        <dbReference type="SAM" id="SignalP"/>
    </source>
</evidence>
<keyword evidence="7" id="KW-0482">Metalloprotease</keyword>
<feature type="chain" id="PRO_5034544032" evidence="11">
    <location>
        <begin position="18"/>
        <end position="894"/>
    </location>
</feature>
<comment type="caution">
    <text evidence="10">Lacks conserved residue(s) required for the propagation of feature annotation.</text>
</comment>
<proteinExistence type="predicted"/>
<evidence type="ECO:0000256" key="5">
    <source>
        <dbReference type="ARBA" id="ARBA00022801"/>
    </source>
</evidence>
<dbReference type="AlphaFoldDB" id="A0A8B8E964"/>
<dbReference type="KEGG" id="cvn:111132670"/>
<dbReference type="InterPro" id="IPR045371">
    <property type="entry name" value="ADAMTS_CR_3"/>
</dbReference>
<evidence type="ECO:0000256" key="9">
    <source>
        <dbReference type="ARBA" id="ARBA00023180"/>
    </source>
</evidence>
<keyword evidence="5" id="KW-0378">Hydrolase</keyword>
<feature type="binding site" evidence="10">
    <location>
        <position position="345"/>
    </location>
    <ligand>
        <name>Zn(2+)</name>
        <dbReference type="ChEBI" id="CHEBI:29105"/>
        <note>catalytic</note>
    </ligand>
</feature>
<feature type="binding site" evidence="10">
    <location>
        <position position="355"/>
    </location>
    <ligand>
        <name>Zn(2+)</name>
        <dbReference type="ChEBI" id="CHEBI:29105"/>
        <note>catalytic</note>
    </ligand>
</feature>
<dbReference type="SMART" id="SM00209">
    <property type="entry name" value="TSP1"/>
    <property type="match status" value="1"/>
</dbReference>
<dbReference type="PROSITE" id="PS00022">
    <property type="entry name" value="EGF_1"/>
    <property type="match status" value="1"/>
</dbReference>
<evidence type="ECO:0000256" key="2">
    <source>
        <dbReference type="ARBA" id="ARBA00022525"/>
    </source>
</evidence>
<evidence type="ECO:0000256" key="7">
    <source>
        <dbReference type="ARBA" id="ARBA00023049"/>
    </source>
</evidence>
<dbReference type="Pfam" id="PF00090">
    <property type="entry name" value="TSP_1"/>
    <property type="match status" value="1"/>
</dbReference>
<dbReference type="FunFam" id="2.20.100.10:FF:000001">
    <property type="entry name" value="semaphorin-5A isoform X1"/>
    <property type="match status" value="1"/>
</dbReference>
<evidence type="ECO:0000256" key="3">
    <source>
        <dbReference type="ARBA" id="ARBA00022670"/>
    </source>
</evidence>
<dbReference type="InterPro" id="IPR001590">
    <property type="entry name" value="Peptidase_M12B"/>
</dbReference>
<feature type="active site" evidence="10">
    <location>
        <position position="346"/>
    </location>
</feature>
<dbReference type="GO" id="GO:0030198">
    <property type="term" value="P:extracellular matrix organization"/>
    <property type="evidence" value="ECO:0007669"/>
    <property type="project" value="TreeGrafter"/>
</dbReference>
<evidence type="ECO:0000256" key="8">
    <source>
        <dbReference type="ARBA" id="ARBA00023157"/>
    </source>
</evidence>
<dbReference type="Proteomes" id="UP000694844">
    <property type="component" value="Chromosome 5"/>
</dbReference>
<keyword evidence="3" id="KW-0645">Protease</keyword>
<dbReference type="InterPro" id="IPR000742">
    <property type="entry name" value="EGF"/>
</dbReference>
<dbReference type="InterPro" id="IPR041645">
    <property type="entry name" value="ADAMTS_CR_2"/>
</dbReference>
<organism evidence="13 14">
    <name type="scientific">Crassostrea virginica</name>
    <name type="common">Eastern oyster</name>
    <dbReference type="NCBI Taxonomy" id="6565"/>
    <lineage>
        <taxon>Eukaryota</taxon>
        <taxon>Metazoa</taxon>
        <taxon>Spiralia</taxon>
        <taxon>Lophotrochozoa</taxon>
        <taxon>Mollusca</taxon>
        <taxon>Bivalvia</taxon>
        <taxon>Autobranchia</taxon>
        <taxon>Pteriomorphia</taxon>
        <taxon>Ostreida</taxon>
        <taxon>Ostreoidea</taxon>
        <taxon>Ostreidae</taxon>
        <taxon>Crassostrea</taxon>
    </lineage>
</organism>
<evidence type="ECO:0000256" key="1">
    <source>
        <dbReference type="ARBA" id="ARBA00004613"/>
    </source>
</evidence>
<feature type="domain" description="Peptidase M12B" evidence="12">
    <location>
        <begin position="211"/>
        <end position="400"/>
    </location>
</feature>
<keyword evidence="11" id="KW-0732">Signal</keyword>
<dbReference type="GO" id="GO:0005576">
    <property type="term" value="C:extracellular region"/>
    <property type="evidence" value="ECO:0007669"/>
    <property type="project" value="UniProtKB-SubCell"/>
</dbReference>
<dbReference type="PANTHER" id="PTHR13723">
    <property type="entry name" value="ADAMTS A DISINTEGRIN AND METALLOPROTEASE WITH THROMBOSPONDIN MOTIFS PROTEASE"/>
    <property type="match status" value="1"/>
</dbReference>
<dbReference type="PANTHER" id="PTHR13723:SF281">
    <property type="entry name" value="PAPILIN"/>
    <property type="match status" value="1"/>
</dbReference>
<gene>
    <name evidence="14" type="primary">LOC111132670</name>
</gene>
<dbReference type="GeneID" id="111132670"/>
<evidence type="ECO:0000256" key="10">
    <source>
        <dbReference type="PROSITE-ProRule" id="PRU00276"/>
    </source>
</evidence>
<evidence type="ECO:0000313" key="14">
    <source>
        <dbReference type="RefSeq" id="XP_022336204.1"/>
    </source>
</evidence>
<dbReference type="SUPFAM" id="SSF82895">
    <property type="entry name" value="TSP-1 type 1 repeat"/>
    <property type="match status" value="1"/>
</dbReference>
<dbReference type="InterPro" id="IPR050439">
    <property type="entry name" value="ADAMTS_ADAMTS-like"/>
</dbReference>
<dbReference type="GO" id="GO:0046872">
    <property type="term" value="F:metal ion binding"/>
    <property type="evidence" value="ECO:0007669"/>
    <property type="project" value="UniProtKB-KW"/>
</dbReference>
<dbReference type="Gene3D" id="3.40.1620.60">
    <property type="match status" value="1"/>
</dbReference>
<evidence type="ECO:0000256" key="6">
    <source>
        <dbReference type="ARBA" id="ARBA00022833"/>
    </source>
</evidence>
<dbReference type="GO" id="GO:0004222">
    <property type="term" value="F:metalloendopeptidase activity"/>
    <property type="evidence" value="ECO:0007669"/>
    <property type="project" value="InterPro"/>
</dbReference>
<dbReference type="InterPro" id="IPR000884">
    <property type="entry name" value="TSP1_rpt"/>
</dbReference>
<keyword evidence="13" id="KW-1185">Reference proteome</keyword>
<dbReference type="OrthoDB" id="6040087at2759"/>
<feature type="signal peptide" evidence="11">
    <location>
        <begin position="1"/>
        <end position="17"/>
    </location>
</feature>
<dbReference type="GO" id="GO:0031012">
    <property type="term" value="C:extracellular matrix"/>
    <property type="evidence" value="ECO:0007669"/>
    <property type="project" value="TreeGrafter"/>
</dbReference>
<dbReference type="GO" id="GO:0006508">
    <property type="term" value="P:proteolysis"/>
    <property type="evidence" value="ECO:0007669"/>
    <property type="project" value="UniProtKB-KW"/>
</dbReference>
<dbReference type="Gene3D" id="3.40.390.10">
    <property type="entry name" value="Collagenase (Catalytic Domain)"/>
    <property type="match status" value="1"/>
</dbReference>
<keyword evidence="8" id="KW-1015">Disulfide bond</keyword>
<feature type="binding site" evidence="10">
    <location>
        <position position="349"/>
    </location>
    <ligand>
        <name>Zn(2+)</name>
        <dbReference type="ChEBI" id="CHEBI:29105"/>
        <note>catalytic</note>
    </ligand>
</feature>
<dbReference type="InterPro" id="IPR036383">
    <property type="entry name" value="TSP1_rpt_sf"/>
</dbReference>
<dbReference type="SUPFAM" id="SSF55486">
    <property type="entry name" value="Metalloproteases ('zincins'), catalytic domain"/>
    <property type="match status" value="1"/>
</dbReference>
<dbReference type="InterPro" id="IPR002049">
    <property type="entry name" value="LE_dom"/>
</dbReference>
<keyword evidence="2" id="KW-0964">Secreted</keyword>
<evidence type="ECO:0000256" key="4">
    <source>
        <dbReference type="ARBA" id="ARBA00022723"/>
    </source>
</evidence>
<keyword evidence="4 10" id="KW-0479">Metal-binding</keyword>
<protein>
    <submittedName>
        <fullName evidence="14">A disintegrin and metalloproteinase with thrombospondin motifs 6-like</fullName>
    </submittedName>
</protein>
<accession>A0A8B8E964</accession>